<organism evidence="2 3">
    <name type="scientific">candidate division Kazan bacterium</name>
    <dbReference type="NCBI Taxonomy" id="2202143"/>
    <lineage>
        <taxon>Bacteria</taxon>
        <taxon>Bacteria division Kazan-3B-28</taxon>
    </lineage>
</organism>
<feature type="transmembrane region" description="Helical" evidence="1">
    <location>
        <begin position="105"/>
        <end position="123"/>
    </location>
</feature>
<feature type="transmembrane region" description="Helical" evidence="1">
    <location>
        <begin position="152"/>
        <end position="180"/>
    </location>
</feature>
<proteinExistence type="predicted"/>
<dbReference type="Proteomes" id="UP000281261">
    <property type="component" value="Unassembled WGS sequence"/>
</dbReference>
<keyword evidence="1" id="KW-1133">Transmembrane helix</keyword>
<comment type="caution">
    <text evidence="2">The sequence shown here is derived from an EMBL/GenBank/DDBJ whole genome shotgun (WGS) entry which is preliminary data.</text>
</comment>
<feature type="transmembrane region" description="Helical" evidence="1">
    <location>
        <begin position="12"/>
        <end position="34"/>
    </location>
</feature>
<dbReference type="EMBL" id="QMNG01000043">
    <property type="protein sequence ID" value="RLC36594.1"/>
    <property type="molecule type" value="Genomic_DNA"/>
</dbReference>
<evidence type="ECO:0000313" key="2">
    <source>
        <dbReference type="EMBL" id="RLC36594.1"/>
    </source>
</evidence>
<keyword evidence="1" id="KW-0812">Transmembrane</keyword>
<feature type="transmembrane region" description="Helical" evidence="1">
    <location>
        <begin position="40"/>
        <end position="57"/>
    </location>
</feature>
<gene>
    <name evidence="2" type="ORF">DRH29_04265</name>
</gene>
<name>A0A420ZC17_UNCK3</name>
<dbReference type="AlphaFoldDB" id="A0A420ZC17"/>
<feature type="transmembrane region" description="Helical" evidence="1">
    <location>
        <begin position="227"/>
        <end position="246"/>
    </location>
</feature>
<feature type="transmembrane region" description="Helical" evidence="1">
    <location>
        <begin position="130"/>
        <end position="146"/>
    </location>
</feature>
<protein>
    <submittedName>
        <fullName evidence="2">Uncharacterized protein</fullName>
    </submittedName>
</protein>
<feature type="transmembrane region" description="Helical" evidence="1">
    <location>
        <begin position="64"/>
        <end position="85"/>
    </location>
</feature>
<reference evidence="2 3" key="1">
    <citation type="submission" date="2018-06" db="EMBL/GenBank/DDBJ databases">
        <title>Extensive metabolic versatility and redundancy in microbially diverse, dynamic hydrothermal sediments.</title>
        <authorList>
            <person name="Dombrowski N."/>
            <person name="Teske A."/>
            <person name="Baker B.J."/>
        </authorList>
    </citation>
    <scope>NUCLEOTIDE SEQUENCE [LARGE SCALE GENOMIC DNA]</scope>
    <source>
        <strain evidence="2">B79_G16</strain>
    </source>
</reference>
<sequence>MELIFEKGESSMWKSIALGALVAVVAFISLWYLGFSSGEAFYLAFTIGTVAAAIGAASEKEQAVGELGAFAALILAMAIMSRYFAPSTATIVMPNGMQIEIPMSTVPWIGLGLLGFYVVGIYMGADPKRLGLWVLSIVLLPLWVTTEGVLRVLFTVVFALIGAYPLVSAPAAGGGLLAVLPIMSVERRAFQINVEYINTAYLFLLPVVLFFALDPFKVVKNKMVSDLAGVITVFLAFIDILNYAWLAA</sequence>
<keyword evidence="1" id="KW-0472">Membrane</keyword>
<feature type="transmembrane region" description="Helical" evidence="1">
    <location>
        <begin position="192"/>
        <end position="212"/>
    </location>
</feature>
<evidence type="ECO:0000256" key="1">
    <source>
        <dbReference type="SAM" id="Phobius"/>
    </source>
</evidence>
<accession>A0A420ZC17</accession>
<evidence type="ECO:0000313" key="3">
    <source>
        <dbReference type="Proteomes" id="UP000281261"/>
    </source>
</evidence>